<proteinExistence type="predicted"/>
<dbReference type="SMART" id="SM00342">
    <property type="entry name" value="HTH_ARAC"/>
    <property type="match status" value="1"/>
</dbReference>
<evidence type="ECO:0000256" key="2">
    <source>
        <dbReference type="ARBA" id="ARBA00023125"/>
    </source>
</evidence>
<dbReference type="PANTHER" id="PTHR43280:SF2">
    <property type="entry name" value="HTH-TYPE TRANSCRIPTIONAL REGULATOR EXSA"/>
    <property type="match status" value="1"/>
</dbReference>
<evidence type="ECO:0000256" key="4">
    <source>
        <dbReference type="SAM" id="Coils"/>
    </source>
</evidence>
<dbReference type="GO" id="GO:0003700">
    <property type="term" value="F:DNA-binding transcription factor activity"/>
    <property type="evidence" value="ECO:0007669"/>
    <property type="project" value="InterPro"/>
</dbReference>
<dbReference type="Gene3D" id="1.10.10.60">
    <property type="entry name" value="Homeodomain-like"/>
    <property type="match status" value="2"/>
</dbReference>
<dbReference type="PROSITE" id="PS01124">
    <property type="entry name" value="HTH_ARAC_FAMILY_2"/>
    <property type="match status" value="1"/>
</dbReference>
<dbReference type="PRINTS" id="PR00032">
    <property type="entry name" value="HTHARAC"/>
</dbReference>
<sequence length="752" mass="86797">MKAKGPLMGKTWFYRLLLSYIPIFFIVITFIFFVFFQMLSEQNRKEALNANKMLSLQAMRLIDTSLKAIDNAVMLEIINNKVLNDFFNSPTDGDPYVNINAVKKMKDMITSYPLIDSIYWVRYEDQFVLTNATSDYVSSYNDHLFITSNKMSSSNKKWTSVRSFKPFSVIKGKQVVSLVRGVPFITNEKGLVVINVSTESLRKMTEDLYDPNLSFIRVKDASGSALFTDSGAADTAKVYSHYVSSYSDWTYESGLVNGRVVHFISSLYNVWFMIGLVMIVLGIVWMIVVSRRNTRPLEQIVSRLRGYTLPIPGSLVTKGRIDEFIFIESALDNMMEQANQFQQKHKEDLHLRTRHLFHKLIEDRPALSIDQWKKEADSLQLPAPTNRQVMAVIEIDKYGNFCGDYSSQDQILLKFALRTMVQELAAKYDCELWTEWTSASQLCVMVFEQSDDEELEQQRTLELFENVRSWTQQYMKFSVTIGIGQTANQLADLSKSFKEAIESLKYKIMLGENGVITYKQIMSQGQAEVFSHLNAIRSIVQSFRLLEEDWAHKYDELFQQLNQGLLKKEEIMSLMNYLVYYLGRELTGLSKEVQEIWNREGLPKLSGCIDACESLEQMREETQQLLTDLAAALQEVQNKRQHAVMIRDMRRLIEEQFASPNMSLEYLSENYGLNAKYVSKLFKEETGQKFVDFLIHLRMQEGKRLLAEAHFSVQEIAERVGYTSAISFSRVFKKIVGVSPSEYREEAAKRPS</sequence>
<organism evidence="7 8">
    <name type="scientific">Paenibacillus nasutitermitis</name>
    <dbReference type="NCBI Taxonomy" id="1652958"/>
    <lineage>
        <taxon>Bacteria</taxon>
        <taxon>Bacillati</taxon>
        <taxon>Bacillota</taxon>
        <taxon>Bacilli</taxon>
        <taxon>Bacillales</taxon>
        <taxon>Paenibacillaceae</taxon>
        <taxon>Paenibacillus</taxon>
    </lineage>
</organism>
<dbReference type="PANTHER" id="PTHR43280">
    <property type="entry name" value="ARAC-FAMILY TRANSCRIPTIONAL REGULATOR"/>
    <property type="match status" value="1"/>
</dbReference>
<keyword evidence="3" id="KW-0804">Transcription</keyword>
<keyword evidence="1" id="KW-0805">Transcription regulation</keyword>
<dbReference type="PROSITE" id="PS00041">
    <property type="entry name" value="HTH_ARAC_FAMILY_1"/>
    <property type="match status" value="1"/>
</dbReference>
<evidence type="ECO:0000256" key="1">
    <source>
        <dbReference type="ARBA" id="ARBA00023015"/>
    </source>
</evidence>
<keyword evidence="8" id="KW-1185">Reference proteome</keyword>
<dbReference type="InterPro" id="IPR018060">
    <property type="entry name" value="HTH_AraC"/>
</dbReference>
<dbReference type="Proteomes" id="UP000612456">
    <property type="component" value="Unassembled WGS sequence"/>
</dbReference>
<evidence type="ECO:0000259" key="6">
    <source>
        <dbReference type="PROSITE" id="PS01124"/>
    </source>
</evidence>
<keyword evidence="5" id="KW-0472">Membrane</keyword>
<dbReference type="InterPro" id="IPR041522">
    <property type="entry name" value="CdaR_GGDEF"/>
</dbReference>
<feature type="domain" description="HTH araC/xylS-type" evidence="6">
    <location>
        <begin position="647"/>
        <end position="746"/>
    </location>
</feature>
<dbReference type="Pfam" id="PF12833">
    <property type="entry name" value="HTH_18"/>
    <property type="match status" value="1"/>
</dbReference>
<keyword evidence="5" id="KW-0812">Transmembrane</keyword>
<dbReference type="SUPFAM" id="SSF46689">
    <property type="entry name" value="Homeodomain-like"/>
    <property type="match status" value="1"/>
</dbReference>
<feature type="transmembrane region" description="Helical" evidence="5">
    <location>
        <begin position="267"/>
        <end position="288"/>
    </location>
</feature>
<reference evidence="7" key="1">
    <citation type="journal article" date="2014" name="Int. J. Syst. Evol. Microbiol.">
        <title>Complete genome sequence of Corynebacterium casei LMG S-19264T (=DSM 44701T), isolated from a smear-ripened cheese.</title>
        <authorList>
            <consortium name="US DOE Joint Genome Institute (JGI-PGF)"/>
            <person name="Walter F."/>
            <person name="Albersmeier A."/>
            <person name="Kalinowski J."/>
            <person name="Ruckert C."/>
        </authorList>
    </citation>
    <scope>NUCLEOTIDE SEQUENCE</scope>
    <source>
        <strain evidence="7">CGMCC 1.15178</strain>
    </source>
</reference>
<dbReference type="InterPro" id="IPR018062">
    <property type="entry name" value="HTH_AraC-typ_CS"/>
</dbReference>
<protein>
    <recommendedName>
        <fullName evidence="6">HTH araC/xylS-type domain-containing protein</fullName>
    </recommendedName>
</protein>
<accession>A0A916ZI29</accession>
<dbReference type="Pfam" id="PF17853">
    <property type="entry name" value="GGDEF_2"/>
    <property type="match status" value="1"/>
</dbReference>
<dbReference type="RefSeq" id="WP_229750692.1">
    <property type="nucleotide sequence ID" value="NZ_BMHP01000009.1"/>
</dbReference>
<evidence type="ECO:0000313" key="7">
    <source>
        <dbReference type="EMBL" id="GGD97532.1"/>
    </source>
</evidence>
<dbReference type="InterPro" id="IPR020449">
    <property type="entry name" value="Tscrpt_reg_AraC-type_HTH"/>
</dbReference>
<dbReference type="EMBL" id="BMHP01000009">
    <property type="protein sequence ID" value="GGD97532.1"/>
    <property type="molecule type" value="Genomic_DNA"/>
</dbReference>
<feature type="coiled-coil region" evidence="4">
    <location>
        <begin position="612"/>
        <end position="639"/>
    </location>
</feature>
<name>A0A916ZI29_9BACL</name>
<keyword evidence="5" id="KW-1133">Transmembrane helix</keyword>
<evidence type="ECO:0000313" key="8">
    <source>
        <dbReference type="Proteomes" id="UP000612456"/>
    </source>
</evidence>
<keyword evidence="4" id="KW-0175">Coiled coil</keyword>
<dbReference type="InterPro" id="IPR009057">
    <property type="entry name" value="Homeodomain-like_sf"/>
</dbReference>
<keyword evidence="2" id="KW-0238">DNA-binding</keyword>
<dbReference type="GO" id="GO:0043565">
    <property type="term" value="F:sequence-specific DNA binding"/>
    <property type="evidence" value="ECO:0007669"/>
    <property type="project" value="InterPro"/>
</dbReference>
<reference evidence="7" key="2">
    <citation type="submission" date="2020-09" db="EMBL/GenBank/DDBJ databases">
        <authorList>
            <person name="Sun Q."/>
            <person name="Zhou Y."/>
        </authorList>
    </citation>
    <scope>NUCLEOTIDE SEQUENCE</scope>
    <source>
        <strain evidence="7">CGMCC 1.15178</strain>
    </source>
</reference>
<comment type="caution">
    <text evidence="7">The sequence shown here is derived from an EMBL/GenBank/DDBJ whole genome shotgun (WGS) entry which is preliminary data.</text>
</comment>
<feature type="transmembrane region" description="Helical" evidence="5">
    <location>
        <begin position="12"/>
        <end position="36"/>
    </location>
</feature>
<gene>
    <name evidence="7" type="ORF">GCM10010911_65330</name>
</gene>
<evidence type="ECO:0000256" key="5">
    <source>
        <dbReference type="SAM" id="Phobius"/>
    </source>
</evidence>
<dbReference type="AlphaFoldDB" id="A0A916ZI29"/>
<evidence type="ECO:0000256" key="3">
    <source>
        <dbReference type="ARBA" id="ARBA00023163"/>
    </source>
</evidence>